<dbReference type="Pfam" id="PF05721">
    <property type="entry name" value="PhyH"/>
    <property type="match status" value="1"/>
</dbReference>
<reference evidence="1 2" key="1">
    <citation type="journal article" date="2017" name="Int. J. Syst. Evol. Microbiol.">
        <title>Arachidicoccus ginsenosidivorans sp. nov., with ginsenoside-converting activity isolated from ginseng cultivating soil.</title>
        <authorList>
            <person name="Siddiqi M.Z."/>
            <person name="Aslam Z."/>
            <person name="Im W.T."/>
        </authorList>
    </citation>
    <scope>NUCLEOTIDE SEQUENCE [LARGE SCALE GENOMIC DNA]</scope>
    <source>
        <strain evidence="1 2">Gsoil 809</strain>
    </source>
</reference>
<organism evidence="1 2">
    <name type="scientific">Arachidicoccus ginsenosidivorans</name>
    <dbReference type="NCBI Taxonomy" id="496057"/>
    <lineage>
        <taxon>Bacteria</taxon>
        <taxon>Pseudomonadati</taxon>
        <taxon>Bacteroidota</taxon>
        <taxon>Chitinophagia</taxon>
        <taxon>Chitinophagales</taxon>
        <taxon>Chitinophagaceae</taxon>
        <taxon>Arachidicoccus</taxon>
    </lineage>
</organism>
<dbReference type="OrthoDB" id="9814777at2"/>
<proteinExistence type="predicted"/>
<evidence type="ECO:0000313" key="1">
    <source>
        <dbReference type="EMBL" id="QEC73798.1"/>
    </source>
</evidence>
<gene>
    <name evidence="1" type="ORF">FSB73_21140</name>
</gene>
<name>A0A5B8VUH1_9BACT</name>
<dbReference type="EMBL" id="CP042434">
    <property type="protein sequence ID" value="QEC73798.1"/>
    <property type="molecule type" value="Genomic_DNA"/>
</dbReference>
<accession>A0A5B8VUH1</accession>
<sequence>MEAVRPISGQLNGSHPYQIPGLFDQPQNATDWGKYIIPDWQLAFFERNGFVSGIQLIDEQVLHLINHLLANVKTVQASFLPEIVFHSPAYRMAAYQLLGKSFCFFHGNTLSGINSDIEGRPFQQDFSYGWSEWPMRHLSCQVELEDVNELNGCTYYVQGSHKFGLLPIKAATCSIETVKSVLSTKQLTNFDRKCASKLRKRCTSFYHPLTLHGAYLNITKKAGVVIEINATDCQNRMVMPKFKVASSRNETHFRQAVSNLFTEMVNECSFEPSLTLLFDADKQFWDLGLSIPKVDLQRMYALNMMSPALQ</sequence>
<dbReference type="GO" id="GO:0016706">
    <property type="term" value="F:2-oxoglutarate-dependent dioxygenase activity"/>
    <property type="evidence" value="ECO:0007669"/>
    <property type="project" value="UniProtKB-ARBA"/>
</dbReference>
<dbReference type="SUPFAM" id="SSF51197">
    <property type="entry name" value="Clavaminate synthase-like"/>
    <property type="match status" value="1"/>
</dbReference>
<dbReference type="KEGG" id="agi:FSB73_21140"/>
<keyword evidence="2" id="KW-1185">Reference proteome</keyword>
<dbReference type="Proteomes" id="UP000321291">
    <property type="component" value="Chromosome"/>
</dbReference>
<dbReference type="AlphaFoldDB" id="A0A5B8VUH1"/>
<dbReference type="Gene3D" id="2.60.120.620">
    <property type="entry name" value="q2cbj1_9rhob like domain"/>
    <property type="match status" value="1"/>
</dbReference>
<protein>
    <submittedName>
        <fullName evidence="1">Uncharacterized protein</fullName>
    </submittedName>
</protein>
<dbReference type="RefSeq" id="WP_146786893.1">
    <property type="nucleotide sequence ID" value="NZ_CP042434.1"/>
</dbReference>
<dbReference type="InterPro" id="IPR008775">
    <property type="entry name" value="Phytyl_CoA_dOase-like"/>
</dbReference>
<evidence type="ECO:0000313" key="2">
    <source>
        <dbReference type="Proteomes" id="UP000321291"/>
    </source>
</evidence>